<dbReference type="GO" id="GO:0008237">
    <property type="term" value="F:metallopeptidase activity"/>
    <property type="evidence" value="ECO:0007669"/>
    <property type="project" value="InterPro"/>
</dbReference>
<dbReference type="AlphaFoldDB" id="H1YBA6"/>
<dbReference type="RefSeq" id="WP_008512516.1">
    <property type="nucleotide sequence ID" value="NZ_CM001403.1"/>
</dbReference>
<accession>H1YBA6</accession>
<proteinExistence type="predicted"/>
<name>H1YBA6_9SPHI</name>
<protein>
    <recommendedName>
        <fullName evidence="4">Glycoside hydrolase</fullName>
    </recommendedName>
</protein>
<gene>
    <name evidence="2" type="ORF">Mucpa_6581</name>
</gene>
<feature type="signal peptide" evidence="1">
    <location>
        <begin position="1"/>
        <end position="29"/>
    </location>
</feature>
<organism evidence="2 3">
    <name type="scientific">Mucilaginibacter paludis DSM 18603</name>
    <dbReference type="NCBI Taxonomy" id="714943"/>
    <lineage>
        <taxon>Bacteria</taxon>
        <taxon>Pseudomonadati</taxon>
        <taxon>Bacteroidota</taxon>
        <taxon>Sphingobacteriia</taxon>
        <taxon>Sphingobacteriales</taxon>
        <taxon>Sphingobacteriaceae</taxon>
        <taxon>Mucilaginibacter</taxon>
    </lineage>
</organism>
<dbReference type="Gene3D" id="3.40.390.10">
    <property type="entry name" value="Collagenase (Catalytic Domain)"/>
    <property type="match status" value="1"/>
</dbReference>
<dbReference type="InterPro" id="IPR024079">
    <property type="entry name" value="MetalloPept_cat_dom_sf"/>
</dbReference>
<sequence length="308" mass="34994">MKKYPLLGNINLWPVLTTGFLLVNSLCHAQTQLTDKKPLIPSFDKAIITKPPLSLGFDPFYQKYTDAFGIPVIASENVSDDALLVARDIINYMLLKRPDVRAGMIKLNARLSIIGKAEMQTDLPECRDWKKPDFNDERLTPGERANYYKPGGIASMTDRGYWNQRARGMGGLQTSCAEENLLGYPGTKYFGENIMVHEFSHNVMAVLESVDPDLVKEIHAAYQSAKEKGLYKGQYAINTVAEYWAEGTQWWFWSNMEFYDGTTRVQSPDDLKAYDPVLYSIMEKVYAGHHIPGDVYYGLNVNNQTYKK</sequence>
<evidence type="ECO:0008006" key="4">
    <source>
        <dbReference type="Google" id="ProtNLM"/>
    </source>
</evidence>
<dbReference type="STRING" id="714943.Mucpa_6581"/>
<dbReference type="EMBL" id="CM001403">
    <property type="protein sequence ID" value="EHQ30632.1"/>
    <property type="molecule type" value="Genomic_DNA"/>
</dbReference>
<keyword evidence="3" id="KW-1185">Reference proteome</keyword>
<dbReference type="HOGENOM" id="CLU_075561_0_0_10"/>
<dbReference type="eggNOG" id="ENOG502ZHRS">
    <property type="taxonomic scope" value="Bacteria"/>
</dbReference>
<keyword evidence="1" id="KW-0732">Signal</keyword>
<evidence type="ECO:0000313" key="3">
    <source>
        <dbReference type="Proteomes" id="UP000002774"/>
    </source>
</evidence>
<dbReference type="SUPFAM" id="SSF55486">
    <property type="entry name" value="Metalloproteases ('zincins'), catalytic domain"/>
    <property type="match status" value="1"/>
</dbReference>
<dbReference type="Proteomes" id="UP000002774">
    <property type="component" value="Chromosome"/>
</dbReference>
<evidence type="ECO:0000256" key="1">
    <source>
        <dbReference type="SAM" id="SignalP"/>
    </source>
</evidence>
<reference evidence="2" key="1">
    <citation type="submission" date="2011-09" db="EMBL/GenBank/DDBJ databases">
        <title>The permanent draft genome of Mucilaginibacter paludis DSM 18603.</title>
        <authorList>
            <consortium name="US DOE Joint Genome Institute (JGI-PGF)"/>
            <person name="Lucas S."/>
            <person name="Han J."/>
            <person name="Lapidus A."/>
            <person name="Bruce D."/>
            <person name="Goodwin L."/>
            <person name="Pitluck S."/>
            <person name="Peters L."/>
            <person name="Kyrpides N."/>
            <person name="Mavromatis K."/>
            <person name="Ivanova N."/>
            <person name="Mikhailova N."/>
            <person name="Held B."/>
            <person name="Detter J.C."/>
            <person name="Tapia R."/>
            <person name="Han C."/>
            <person name="Land M."/>
            <person name="Hauser L."/>
            <person name="Markowitz V."/>
            <person name="Cheng J.-F."/>
            <person name="Hugenholtz P."/>
            <person name="Woyke T."/>
            <person name="Wu D."/>
            <person name="Tindall B."/>
            <person name="Brambilla E."/>
            <person name="Klenk H.-P."/>
            <person name="Eisen J.A."/>
        </authorList>
    </citation>
    <scope>NUCLEOTIDE SEQUENCE [LARGE SCALE GENOMIC DNA]</scope>
    <source>
        <strain evidence="2">DSM 18603</strain>
    </source>
</reference>
<feature type="chain" id="PRO_5003557665" description="Glycoside hydrolase" evidence="1">
    <location>
        <begin position="30"/>
        <end position="308"/>
    </location>
</feature>
<evidence type="ECO:0000313" key="2">
    <source>
        <dbReference type="EMBL" id="EHQ30632.1"/>
    </source>
</evidence>